<accession>U9UG82</accession>
<gene>
    <name evidence="1" type="ORF">GLOINDRAFT_92881</name>
</gene>
<reference evidence="1" key="1">
    <citation type="submission" date="2013-07" db="EMBL/GenBank/DDBJ databases">
        <title>The genome of an arbuscular mycorrhizal fungus provides insights into the evolution of the oldest plant symbiosis.</title>
        <authorList>
            <consortium name="DOE Joint Genome Institute"/>
            <person name="Tisserant E."/>
            <person name="Malbreil M."/>
            <person name="Kuo A."/>
            <person name="Kohler A."/>
            <person name="Symeonidi A."/>
            <person name="Balestrini R."/>
            <person name="Charron P."/>
            <person name="Duensing N."/>
            <person name="Frei-dit-Frey N."/>
            <person name="Gianinazzi-Pearson V."/>
            <person name="Gilbert B."/>
            <person name="Handa Y."/>
            <person name="Hijri M."/>
            <person name="Kaul R."/>
            <person name="Kawaguchi M."/>
            <person name="Krajinski F."/>
            <person name="Lammers P."/>
            <person name="Lapierre D."/>
            <person name="Masclaux F.G."/>
            <person name="Murat C."/>
            <person name="Morin E."/>
            <person name="Ndikumana S."/>
            <person name="Pagni M."/>
            <person name="Petitpierre D."/>
            <person name="Requena N."/>
            <person name="Rosikiewicz P."/>
            <person name="Riley R."/>
            <person name="Saito K."/>
            <person name="San Clemente H."/>
            <person name="Shapiro H."/>
            <person name="van Tuinen D."/>
            <person name="Becard G."/>
            <person name="Bonfante P."/>
            <person name="Paszkowski U."/>
            <person name="Shachar-Hill Y."/>
            <person name="Young J.P."/>
            <person name="Sanders I.R."/>
            <person name="Henrissat B."/>
            <person name="Rensing S.A."/>
            <person name="Grigoriev I.V."/>
            <person name="Corradi N."/>
            <person name="Roux C."/>
            <person name="Martin F."/>
        </authorList>
    </citation>
    <scope>NUCLEOTIDE SEQUENCE</scope>
    <source>
        <strain evidence="1">DAOM 197198</strain>
    </source>
</reference>
<dbReference type="EMBL" id="KI278246">
    <property type="protein sequence ID" value="ESA19439.1"/>
    <property type="molecule type" value="Genomic_DNA"/>
</dbReference>
<evidence type="ECO:0000313" key="1">
    <source>
        <dbReference type="EMBL" id="ESA19439.1"/>
    </source>
</evidence>
<dbReference type="AlphaFoldDB" id="U9UG82"/>
<protein>
    <submittedName>
        <fullName evidence="1">Uncharacterized protein</fullName>
    </submittedName>
</protein>
<sequence length="102" mass="12179">MLTIYYIQVVGNISQDLDDKQQLKRRIFYILRIMIFMIFRQLLQMEICQDLRSDLFKSRIRYAIHSVTYCMLNITISLLEDLNVPKLAFHSAILLDDLYFGP</sequence>
<proteinExistence type="predicted"/>
<organism evidence="1">
    <name type="scientific">Rhizophagus irregularis (strain DAOM 181602 / DAOM 197198 / MUCL 43194)</name>
    <name type="common">Arbuscular mycorrhizal fungus</name>
    <name type="synonym">Glomus intraradices</name>
    <dbReference type="NCBI Taxonomy" id="747089"/>
    <lineage>
        <taxon>Eukaryota</taxon>
        <taxon>Fungi</taxon>
        <taxon>Fungi incertae sedis</taxon>
        <taxon>Mucoromycota</taxon>
        <taxon>Glomeromycotina</taxon>
        <taxon>Glomeromycetes</taxon>
        <taxon>Glomerales</taxon>
        <taxon>Glomeraceae</taxon>
        <taxon>Rhizophagus</taxon>
    </lineage>
</organism>
<dbReference type="HOGENOM" id="CLU_2278904_0_0_1"/>
<name>U9UG82_RHIID</name>